<name>A0ACC2FEP1_DALPE</name>
<evidence type="ECO:0000313" key="2">
    <source>
        <dbReference type="Proteomes" id="UP001157502"/>
    </source>
</evidence>
<keyword evidence="2" id="KW-1185">Reference proteome</keyword>
<protein>
    <submittedName>
        <fullName evidence="1">Uncharacterized protein</fullName>
    </submittedName>
</protein>
<gene>
    <name evidence="1" type="ORF">DPEC_G00308230</name>
</gene>
<organism evidence="1 2">
    <name type="scientific">Dallia pectoralis</name>
    <name type="common">Alaska blackfish</name>
    <dbReference type="NCBI Taxonomy" id="75939"/>
    <lineage>
        <taxon>Eukaryota</taxon>
        <taxon>Metazoa</taxon>
        <taxon>Chordata</taxon>
        <taxon>Craniata</taxon>
        <taxon>Vertebrata</taxon>
        <taxon>Euteleostomi</taxon>
        <taxon>Actinopterygii</taxon>
        <taxon>Neopterygii</taxon>
        <taxon>Teleostei</taxon>
        <taxon>Protacanthopterygii</taxon>
        <taxon>Esociformes</taxon>
        <taxon>Umbridae</taxon>
        <taxon>Dallia</taxon>
    </lineage>
</organism>
<comment type="caution">
    <text evidence="1">The sequence shown here is derived from an EMBL/GenBank/DDBJ whole genome shotgun (WGS) entry which is preliminary data.</text>
</comment>
<reference evidence="1" key="1">
    <citation type="submission" date="2021-05" db="EMBL/GenBank/DDBJ databases">
        <authorList>
            <person name="Pan Q."/>
            <person name="Jouanno E."/>
            <person name="Zahm M."/>
            <person name="Klopp C."/>
            <person name="Cabau C."/>
            <person name="Louis A."/>
            <person name="Berthelot C."/>
            <person name="Parey E."/>
            <person name="Roest Crollius H."/>
            <person name="Montfort J."/>
            <person name="Robinson-Rechavi M."/>
            <person name="Bouchez O."/>
            <person name="Lampietro C."/>
            <person name="Lopez Roques C."/>
            <person name="Donnadieu C."/>
            <person name="Postlethwait J."/>
            <person name="Bobe J."/>
            <person name="Dillon D."/>
            <person name="Chandos A."/>
            <person name="von Hippel F."/>
            <person name="Guiguen Y."/>
        </authorList>
    </citation>
    <scope>NUCLEOTIDE SEQUENCE</scope>
    <source>
        <strain evidence="1">YG-Jan2019</strain>
    </source>
</reference>
<dbReference type="Proteomes" id="UP001157502">
    <property type="component" value="Chromosome 29"/>
</dbReference>
<accession>A0ACC2FEP1</accession>
<dbReference type="EMBL" id="CM055756">
    <property type="protein sequence ID" value="KAJ7989797.1"/>
    <property type="molecule type" value="Genomic_DNA"/>
</dbReference>
<proteinExistence type="predicted"/>
<sequence length="1234" mass="131576">MLEDGFNDVLILICPNIVYELSMVHLTRMTSCLMLTSGNLLLLLLIEVNTDQRTATQSIQTTTLPGDVGTTAAPLPIQTTTLPGDSETTAAPLPIQTTLLPDVPIRVANGNNSCSGRVEVYFRGLWGTVCDDSWDLSDAQVVCRQLGCGTALSAPILAFFGPGNGTIWMDNVGCTGRESSLTQCPHNGFGSHDCGHNEDAGVVCSDVPIRVANGNNSCSGRVEVYFRGLWGTVCDDLWDLSDAQVVCRQLGCGTALSAPIQAFFGPGNGTIWMDNVGCTGRESSLTQCPHNGFGSHNCGHNEDAGVVCSDVPIRVANGNNSCSGRVEVYFRGLWGTVCDDSWDLSDAQVVCRQLGCGTALSAPIQALFGPGNGTIWMDDVSCTGRESSLTQCPHNGFGSHNCGHYEDAGVVCSGDSETTAAPLPIQTTLLPDVPIRVANGNNSCSGRVEVYFRGLWGTVCDDLWDLSDAQVVCRQLGCGTALSAPIQALFGPGNGTIWMDDVRCTGRESSLTQCPHSGFGSHNCGHHEDAGVVCSDVPIRLANGNNSCSGRVEVYFRGLWGTVCDDSWDLSDAQVVCRQLGCGTALSAPIQALFGPGNGTIWMDDVRCTGRESSLTQCPHNGFGSHNCGYNEDAGVVCSGDSETTAAPLPIQTTLLPDVPIRVANGNNSCSGRVEVYFRGLWGTICDDSWDLSDAQVVCRQLGCGTALSAPIQALFGPGNGTIWMDDVRCTGRESSLTQCPHSGFGSHNCGHHEDAGVVCSDVPIRLANGNNSCSGRVEVYFRGLWGTVCDDSWDLSDAQVVCRQLGCGTALSAPILALFGPGNGTIWMDDVRCTGRESSLTQCPHNGFGSHDCGHHEDAGVVCSGDSETTAAPLPIQTTLLPDVPIRVANGNNSCSGRVEIYFRGLWGTVCDDLWDLSDAQVVCRQLGCGTALSAPIQALFGPGNGTIWMDNVGCTGRESSLTQCPHNGFGSHNCGHHEDAGVVCSEYPVPELVCEQNILWLGLSQAQLETEGLNASSAHLADQRCSANSRLANGTMWFHVARREGVCGNILMTNNTHAIYYNSLFVYNVHNVAVSPPVSFPFSCVYPLDTESSLDVAIAPYLPWAGGVSGNREQSICVAAGQLLRHSLPNPEDRLKFFLIRNKCPVDPTHVMVEENGSSLRAGFSTELVLYQGTYQDVYLHCSLSLCDWRTSRCSPSCSSRTSRSVSSPRPYFVTVGPIIWFDATKHLEVPK</sequence>
<evidence type="ECO:0000313" key="1">
    <source>
        <dbReference type="EMBL" id="KAJ7989797.1"/>
    </source>
</evidence>